<sequence>METRCSSMAAVFFFVAALMASSSTSAVPTQSFEENFNIMWSENHFTTSEDGQIWNLALDNDTGCGFQTKHMYRFGWFSMKLKLVGGDSAGVVTAYYVFVDRVPIRVYKNSDKVPNNDFFPNQKPMYLFSSIWNADDWATRGGLEKTDWKKAPFVSSYKDFAVEGCRWKDPFPACVSTTTENWWDQYDAWHLSKTQKAFDLSKFVWGADAAALDSAVKSNGKSKKSSKSKVEPEKVALDSANGKSKKSSKSSSKKVEPEKQELASSSLPNGKSCEEEAMTNKGEASSVVEVDAFEKSVLVKALARFGVDDLSAQQGWGRLALEDKKRFEEEWKVLQLRELEFYSKKSGFIHEVITKMAESFPPNP</sequence>
<feature type="region of interest" description="Disordered" evidence="3">
    <location>
        <begin position="216"/>
        <end position="278"/>
    </location>
</feature>
<dbReference type="Gene3D" id="2.60.120.200">
    <property type="match status" value="2"/>
</dbReference>
<organism evidence="6 7">
    <name type="scientific">Brassica carinata</name>
    <name type="common">Ethiopian mustard</name>
    <name type="synonym">Abyssinian cabbage</name>
    <dbReference type="NCBI Taxonomy" id="52824"/>
    <lineage>
        <taxon>Eukaryota</taxon>
        <taxon>Viridiplantae</taxon>
        <taxon>Streptophyta</taxon>
        <taxon>Embryophyta</taxon>
        <taxon>Tracheophyta</taxon>
        <taxon>Spermatophyta</taxon>
        <taxon>Magnoliopsida</taxon>
        <taxon>eudicotyledons</taxon>
        <taxon>Gunneridae</taxon>
        <taxon>Pentapetalae</taxon>
        <taxon>rosids</taxon>
        <taxon>malvids</taxon>
        <taxon>Brassicales</taxon>
        <taxon>Brassicaceae</taxon>
        <taxon>Brassiceae</taxon>
        <taxon>Brassica</taxon>
    </lineage>
</organism>
<reference evidence="6 7" key="1">
    <citation type="submission" date="2020-02" db="EMBL/GenBank/DDBJ databases">
        <authorList>
            <person name="Ma Q."/>
            <person name="Huang Y."/>
            <person name="Song X."/>
            <person name="Pei D."/>
        </authorList>
    </citation>
    <scope>NUCLEOTIDE SEQUENCE [LARGE SCALE GENOMIC DNA]</scope>
    <source>
        <strain evidence="6">Sxm20200214</strain>
        <tissue evidence="6">Leaf</tissue>
    </source>
</reference>
<dbReference type="Pfam" id="PF00722">
    <property type="entry name" value="Glyco_hydro_16"/>
    <property type="match status" value="2"/>
</dbReference>
<keyword evidence="2" id="KW-0326">Glycosidase</keyword>
<keyword evidence="4" id="KW-0732">Signal</keyword>
<comment type="caution">
    <text evidence="6">The sequence shown here is derived from an EMBL/GenBank/DDBJ whole genome shotgun (WGS) entry which is preliminary data.</text>
</comment>
<evidence type="ECO:0000313" key="7">
    <source>
        <dbReference type="Proteomes" id="UP000886595"/>
    </source>
</evidence>
<dbReference type="InterPro" id="IPR000757">
    <property type="entry name" value="Beta-glucanase-like"/>
</dbReference>
<evidence type="ECO:0000256" key="1">
    <source>
        <dbReference type="ARBA" id="ARBA00022801"/>
    </source>
</evidence>
<dbReference type="InterPro" id="IPR013320">
    <property type="entry name" value="ConA-like_dom_sf"/>
</dbReference>
<evidence type="ECO:0000259" key="5">
    <source>
        <dbReference type="PROSITE" id="PS51762"/>
    </source>
</evidence>
<protein>
    <recommendedName>
        <fullName evidence="5">GH16 domain-containing protein</fullName>
    </recommendedName>
</protein>
<dbReference type="SUPFAM" id="SSF49899">
    <property type="entry name" value="Concanavalin A-like lectins/glucanases"/>
    <property type="match status" value="1"/>
</dbReference>
<feature type="compositionally biased region" description="Basic residues" evidence="3">
    <location>
        <begin position="243"/>
        <end position="252"/>
    </location>
</feature>
<name>A0A8X7QCU4_BRACI</name>
<dbReference type="Pfam" id="PF22757">
    <property type="entry name" value="GeBP-like_C"/>
    <property type="match status" value="1"/>
</dbReference>
<dbReference type="OrthoDB" id="661680at2759"/>
<dbReference type="GO" id="GO:0005975">
    <property type="term" value="P:carbohydrate metabolic process"/>
    <property type="evidence" value="ECO:0007669"/>
    <property type="project" value="InterPro"/>
</dbReference>
<keyword evidence="1" id="KW-0378">Hydrolase</keyword>
<evidence type="ECO:0000256" key="3">
    <source>
        <dbReference type="SAM" id="MobiDB-lite"/>
    </source>
</evidence>
<dbReference type="Proteomes" id="UP000886595">
    <property type="component" value="Unassembled WGS sequence"/>
</dbReference>
<dbReference type="PROSITE" id="PS51762">
    <property type="entry name" value="GH16_2"/>
    <property type="match status" value="1"/>
</dbReference>
<dbReference type="AlphaFoldDB" id="A0A8X7QCU4"/>
<dbReference type="PANTHER" id="PTHR31062">
    <property type="entry name" value="XYLOGLUCAN ENDOTRANSGLUCOSYLASE/HYDROLASE PROTEIN 8-RELATED"/>
    <property type="match status" value="1"/>
</dbReference>
<evidence type="ECO:0000256" key="4">
    <source>
        <dbReference type="SAM" id="SignalP"/>
    </source>
</evidence>
<feature type="domain" description="GH16" evidence="5">
    <location>
        <begin position="1"/>
        <end position="157"/>
    </location>
</feature>
<dbReference type="InterPro" id="IPR053933">
    <property type="entry name" value="GeBP-like_C"/>
</dbReference>
<evidence type="ECO:0000313" key="6">
    <source>
        <dbReference type="EMBL" id="KAG2267941.1"/>
    </source>
</evidence>
<evidence type="ECO:0000256" key="2">
    <source>
        <dbReference type="ARBA" id="ARBA00023295"/>
    </source>
</evidence>
<dbReference type="GO" id="GO:0004553">
    <property type="term" value="F:hydrolase activity, hydrolyzing O-glycosyl compounds"/>
    <property type="evidence" value="ECO:0007669"/>
    <property type="project" value="InterPro"/>
</dbReference>
<feature type="chain" id="PRO_5036470642" description="GH16 domain-containing protein" evidence="4">
    <location>
        <begin position="27"/>
        <end position="364"/>
    </location>
</feature>
<dbReference type="EMBL" id="JAAMPC010000013">
    <property type="protein sequence ID" value="KAG2267941.1"/>
    <property type="molecule type" value="Genomic_DNA"/>
</dbReference>
<keyword evidence="7" id="KW-1185">Reference proteome</keyword>
<accession>A0A8X7QCU4</accession>
<gene>
    <name evidence="6" type="ORF">Bca52824_062496</name>
</gene>
<dbReference type="InterPro" id="IPR044791">
    <property type="entry name" value="Beta-glucanase/XTH"/>
</dbReference>
<feature type="signal peptide" evidence="4">
    <location>
        <begin position="1"/>
        <end position="26"/>
    </location>
</feature>
<proteinExistence type="predicted"/>